<protein>
    <submittedName>
        <fullName evidence="3">Spore coat U domain-containing protein</fullName>
    </submittedName>
</protein>
<dbReference type="PANTHER" id="PTHR37089:SF1">
    <property type="entry name" value="MEMBRANE PROTEIN"/>
    <property type="match status" value="1"/>
</dbReference>
<reference evidence="3 4" key="1">
    <citation type="submission" date="2024-07" db="EMBL/GenBank/DDBJ databases">
        <authorList>
            <person name="Hebao G."/>
        </authorList>
    </citation>
    <scope>NUCLEOTIDE SEQUENCE [LARGE SCALE GENOMIC DNA]</scope>
    <source>
        <strain evidence="3 4">ACCC 02193</strain>
    </source>
</reference>
<dbReference type="RefSeq" id="WP_369896261.1">
    <property type="nucleotide sequence ID" value="NZ_JBGFFX010000011.1"/>
</dbReference>
<proteinExistence type="predicted"/>
<dbReference type="Pfam" id="PF05229">
    <property type="entry name" value="SCPU"/>
    <property type="match status" value="2"/>
</dbReference>
<dbReference type="InterPro" id="IPR053167">
    <property type="entry name" value="Spore_coat_component"/>
</dbReference>
<evidence type="ECO:0000313" key="4">
    <source>
        <dbReference type="Proteomes" id="UP001565243"/>
    </source>
</evidence>
<dbReference type="Proteomes" id="UP001565243">
    <property type="component" value="Unassembled WGS sequence"/>
</dbReference>
<keyword evidence="1" id="KW-0732">Signal</keyword>
<gene>
    <name evidence="3" type="ORF">AB6T85_17280</name>
</gene>
<comment type="caution">
    <text evidence="3">The sequence shown here is derived from an EMBL/GenBank/DDBJ whole genome shotgun (WGS) entry which is preliminary data.</text>
</comment>
<dbReference type="EMBL" id="JBGFFX010000011">
    <property type="protein sequence ID" value="MEY8772159.1"/>
    <property type="molecule type" value="Genomic_DNA"/>
</dbReference>
<evidence type="ECO:0000259" key="2">
    <source>
        <dbReference type="Pfam" id="PF05229"/>
    </source>
</evidence>
<name>A0ABV4EB44_9GAMM</name>
<feature type="chain" id="PRO_5045611639" evidence="1">
    <location>
        <begin position="27"/>
        <end position="332"/>
    </location>
</feature>
<keyword evidence="4" id="KW-1185">Reference proteome</keyword>
<feature type="domain" description="Spore coat protein U/FanG" evidence="2">
    <location>
        <begin position="20"/>
        <end position="166"/>
    </location>
</feature>
<feature type="signal peptide" evidence="1">
    <location>
        <begin position="1"/>
        <end position="26"/>
    </location>
</feature>
<organism evidence="3 4">
    <name type="scientific">Erwinia aeris</name>
    <dbReference type="NCBI Taxonomy" id="3239803"/>
    <lineage>
        <taxon>Bacteria</taxon>
        <taxon>Pseudomonadati</taxon>
        <taxon>Pseudomonadota</taxon>
        <taxon>Gammaproteobacteria</taxon>
        <taxon>Enterobacterales</taxon>
        <taxon>Erwiniaceae</taxon>
        <taxon>Erwinia</taxon>
    </lineage>
</organism>
<feature type="domain" description="Spore coat protein U/FanG" evidence="2">
    <location>
        <begin position="196"/>
        <end position="328"/>
    </location>
</feature>
<dbReference type="PANTHER" id="PTHR37089">
    <property type="entry name" value="PROTEIN U-RELATED"/>
    <property type="match status" value="1"/>
</dbReference>
<evidence type="ECO:0000313" key="3">
    <source>
        <dbReference type="EMBL" id="MEY8772159.1"/>
    </source>
</evidence>
<dbReference type="InterPro" id="IPR007893">
    <property type="entry name" value="Spore_coat_U/FanG"/>
</dbReference>
<sequence length="332" mass="34208">MTLPIRSIFHLALFSLLMLCSLSGWAACTLPTSTATFGSVSSFTVNTTVSNTTATVNVNCGSGSVLSLLSSDYIRFQLASATYTSSTRGALKTSSTGTDLIPLRVCSDTACATEMLIGGTTVNFSQAQLLNLLGTGGGQNFAIPLYLRTLTGQVVAAGTYTVTLNILVSYNICTGIGALGACLLGSQQTGSGTVPITTTLVVTNDCTTITAPNVSFGSAPLVGSFNAVSQSINVICTKGSTYTVGLSNGGYAVGAQRYMASGSNRLAYEIYKNATTSRWGPTGTERVASSAANSITTDGLTRTFNYTARILTSQATPPAGNYSDSVVVDLSF</sequence>
<dbReference type="SMART" id="SM00972">
    <property type="entry name" value="SCPU"/>
    <property type="match status" value="2"/>
</dbReference>
<evidence type="ECO:0000256" key="1">
    <source>
        <dbReference type="SAM" id="SignalP"/>
    </source>
</evidence>
<dbReference type="PROSITE" id="PS51257">
    <property type="entry name" value="PROKAR_LIPOPROTEIN"/>
    <property type="match status" value="1"/>
</dbReference>
<accession>A0ABV4EB44</accession>